<keyword evidence="1" id="KW-0472">Membrane</keyword>
<feature type="transmembrane region" description="Helical" evidence="1">
    <location>
        <begin position="174"/>
        <end position="195"/>
    </location>
</feature>
<dbReference type="InterPro" id="IPR051311">
    <property type="entry name" value="DedA_domain"/>
</dbReference>
<dbReference type="GO" id="GO:0005886">
    <property type="term" value="C:plasma membrane"/>
    <property type="evidence" value="ECO:0007669"/>
    <property type="project" value="TreeGrafter"/>
</dbReference>
<evidence type="ECO:0000256" key="1">
    <source>
        <dbReference type="SAM" id="Phobius"/>
    </source>
</evidence>
<keyword evidence="1" id="KW-0812">Transmembrane</keyword>
<dbReference type="EMBL" id="JACWUN010000001">
    <property type="protein sequence ID" value="MBD1399066.1"/>
    <property type="molecule type" value="Genomic_DNA"/>
</dbReference>
<accession>A0A8J6QVN0</accession>
<gene>
    <name evidence="3" type="ORF">ICT70_00070</name>
</gene>
<dbReference type="InterPro" id="IPR032816">
    <property type="entry name" value="VTT_dom"/>
</dbReference>
<name>A0A8J6QVN0_9BACT</name>
<reference evidence="3" key="1">
    <citation type="submission" date="2020-09" db="EMBL/GenBank/DDBJ databases">
        <title>Pelobacter alkaliphilus sp. nov., a novel anaerobic arsenate-reducing bacterium from terrestrial mud volcano.</title>
        <authorList>
            <person name="Khomyakova M.A."/>
            <person name="Merkel A.Y."/>
            <person name="Slobodkin A.I."/>
        </authorList>
    </citation>
    <scope>NUCLEOTIDE SEQUENCE</scope>
    <source>
        <strain evidence="3">M08fum</strain>
    </source>
</reference>
<feature type="domain" description="VTT" evidence="2">
    <location>
        <begin position="37"/>
        <end position="161"/>
    </location>
</feature>
<dbReference type="PANTHER" id="PTHR42709:SF11">
    <property type="entry name" value="DEDA FAMILY PROTEIN"/>
    <property type="match status" value="1"/>
</dbReference>
<evidence type="ECO:0000313" key="4">
    <source>
        <dbReference type="Proteomes" id="UP000632828"/>
    </source>
</evidence>
<feature type="transmembrane region" description="Helical" evidence="1">
    <location>
        <begin position="111"/>
        <end position="134"/>
    </location>
</feature>
<dbReference type="Proteomes" id="UP000632828">
    <property type="component" value="Unassembled WGS sequence"/>
</dbReference>
<keyword evidence="1" id="KW-1133">Transmembrane helix</keyword>
<dbReference type="Pfam" id="PF09335">
    <property type="entry name" value="VTT_dom"/>
    <property type="match status" value="1"/>
</dbReference>
<feature type="transmembrane region" description="Helical" evidence="1">
    <location>
        <begin position="20"/>
        <end position="48"/>
    </location>
</feature>
<sequence length="197" mass="21966">MKSVRRLYDWVLTWANSRYALLALGLLAFTEASFFPIPPDVLIMALALSMPQMSFRYALIATVGSVLGAALGYAIGWGLWDVLAVYFYAYVPGVTEVGFARVGELFSNYDFWIIFAAGFTPIPYKIFTIAAGVFAINFPVFMLASLIGRGLRFYLVATLFYYMGQPARTLIEKYFNLLTIIVFVLIAVAVVVLRLTS</sequence>
<evidence type="ECO:0000313" key="3">
    <source>
        <dbReference type="EMBL" id="MBD1399066.1"/>
    </source>
</evidence>
<organism evidence="3 4">
    <name type="scientific">Pelovirga terrestris</name>
    <dbReference type="NCBI Taxonomy" id="2771352"/>
    <lineage>
        <taxon>Bacteria</taxon>
        <taxon>Pseudomonadati</taxon>
        <taxon>Thermodesulfobacteriota</taxon>
        <taxon>Desulfuromonadia</taxon>
        <taxon>Geobacterales</taxon>
        <taxon>Geobacteraceae</taxon>
        <taxon>Pelovirga</taxon>
    </lineage>
</organism>
<dbReference type="PANTHER" id="PTHR42709">
    <property type="entry name" value="ALKALINE PHOSPHATASE LIKE PROTEIN"/>
    <property type="match status" value="1"/>
</dbReference>
<keyword evidence="4" id="KW-1185">Reference proteome</keyword>
<feature type="transmembrane region" description="Helical" evidence="1">
    <location>
        <begin position="140"/>
        <end position="162"/>
    </location>
</feature>
<feature type="transmembrane region" description="Helical" evidence="1">
    <location>
        <begin position="55"/>
        <end position="76"/>
    </location>
</feature>
<evidence type="ECO:0000259" key="2">
    <source>
        <dbReference type="Pfam" id="PF09335"/>
    </source>
</evidence>
<comment type="caution">
    <text evidence="3">The sequence shown here is derived from an EMBL/GenBank/DDBJ whole genome shotgun (WGS) entry which is preliminary data.</text>
</comment>
<dbReference type="AlphaFoldDB" id="A0A8J6QVN0"/>
<proteinExistence type="predicted"/>
<protein>
    <submittedName>
        <fullName evidence="3">DedA family protein</fullName>
    </submittedName>
</protein>